<dbReference type="Proteomes" id="UP000050525">
    <property type="component" value="Unassembled WGS sequence"/>
</dbReference>
<evidence type="ECO:0000313" key="2">
    <source>
        <dbReference type="Proteomes" id="UP000050525"/>
    </source>
</evidence>
<comment type="caution">
    <text evidence="1">The sequence shown here is derived from an EMBL/GenBank/DDBJ whole genome shotgun (WGS) entry which is preliminary data.</text>
</comment>
<protein>
    <submittedName>
        <fullName evidence="1">Uncharacterized protein</fullName>
    </submittedName>
</protein>
<evidence type="ECO:0000313" key="1">
    <source>
        <dbReference type="EMBL" id="KYO46143.1"/>
    </source>
</evidence>
<keyword evidence="2" id="KW-1185">Reference proteome</keyword>
<organism evidence="1 2">
    <name type="scientific">Alligator mississippiensis</name>
    <name type="common">American alligator</name>
    <dbReference type="NCBI Taxonomy" id="8496"/>
    <lineage>
        <taxon>Eukaryota</taxon>
        <taxon>Metazoa</taxon>
        <taxon>Chordata</taxon>
        <taxon>Craniata</taxon>
        <taxon>Vertebrata</taxon>
        <taxon>Euteleostomi</taxon>
        <taxon>Archelosauria</taxon>
        <taxon>Archosauria</taxon>
        <taxon>Crocodylia</taxon>
        <taxon>Alligatoridae</taxon>
        <taxon>Alligatorinae</taxon>
        <taxon>Alligator</taxon>
    </lineage>
</organism>
<proteinExistence type="predicted"/>
<dbReference type="AlphaFoldDB" id="A0A151PAT2"/>
<reference evidence="1 2" key="1">
    <citation type="journal article" date="2012" name="Genome Biol.">
        <title>Sequencing three crocodilian genomes to illuminate the evolution of archosaurs and amniotes.</title>
        <authorList>
            <person name="St John J.A."/>
            <person name="Braun E.L."/>
            <person name="Isberg S.R."/>
            <person name="Miles L.G."/>
            <person name="Chong A.Y."/>
            <person name="Gongora J."/>
            <person name="Dalzell P."/>
            <person name="Moran C."/>
            <person name="Bed'hom B."/>
            <person name="Abzhanov A."/>
            <person name="Burgess S.C."/>
            <person name="Cooksey A.M."/>
            <person name="Castoe T.A."/>
            <person name="Crawford N.G."/>
            <person name="Densmore L.D."/>
            <person name="Drew J.C."/>
            <person name="Edwards S.V."/>
            <person name="Faircloth B.C."/>
            <person name="Fujita M.K."/>
            <person name="Greenwold M.J."/>
            <person name="Hoffmann F.G."/>
            <person name="Howard J.M."/>
            <person name="Iguchi T."/>
            <person name="Janes D.E."/>
            <person name="Khan S.Y."/>
            <person name="Kohno S."/>
            <person name="de Koning A.J."/>
            <person name="Lance S.L."/>
            <person name="McCarthy F.M."/>
            <person name="McCormack J.E."/>
            <person name="Merchant M.E."/>
            <person name="Peterson D.G."/>
            <person name="Pollock D.D."/>
            <person name="Pourmand N."/>
            <person name="Raney B.J."/>
            <person name="Roessler K.A."/>
            <person name="Sanford J.R."/>
            <person name="Sawyer R.H."/>
            <person name="Schmidt C.J."/>
            <person name="Triplett E.W."/>
            <person name="Tuberville T.D."/>
            <person name="Venegas-Anaya M."/>
            <person name="Howard J.T."/>
            <person name="Jarvis E.D."/>
            <person name="Guillette L.J.Jr."/>
            <person name="Glenn T.C."/>
            <person name="Green R.E."/>
            <person name="Ray D.A."/>
        </authorList>
    </citation>
    <scope>NUCLEOTIDE SEQUENCE [LARGE SCALE GENOMIC DNA]</scope>
    <source>
        <strain evidence="1">KSC_2009_1</strain>
    </source>
</reference>
<dbReference type="EMBL" id="AKHW03000533">
    <property type="protein sequence ID" value="KYO46143.1"/>
    <property type="molecule type" value="Genomic_DNA"/>
</dbReference>
<name>A0A151PAT2_ALLMI</name>
<gene>
    <name evidence="1" type="ORF">Y1Q_0021701</name>
</gene>
<sequence>MTLFDRLQKLLMDFFWKGYHWLQWAVQYLPTSEGSQDLINLWHKSRGHVIEVAVEEAFAARLQKPSSSERRLCRVAALNGKNNLPSYEGTPVGGERSTINKVTTWSTVKIAFILTVNQ</sequence>
<accession>A0A151PAT2</accession>